<dbReference type="Proteomes" id="UP001332243">
    <property type="component" value="Unassembled WGS sequence"/>
</dbReference>
<evidence type="ECO:0000313" key="3">
    <source>
        <dbReference type="Proteomes" id="UP001332243"/>
    </source>
</evidence>
<sequence>MRVERQRVAVLAAVLAVVPLGLTGCGLVDSPRRAPEKAVTTTTPAVENGAERARARVQAYLDAMKAKSVDAGRAQLCAPLHDAFDAAATTPNGDFAAHFTVSGTEIVDVRAVGADQEVSTSVTVKVGDRTSSIKILFTVARADGQWCIAREVPGGHSPTPTGAATPTG</sequence>
<dbReference type="PROSITE" id="PS51257">
    <property type="entry name" value="PROKAR_LIPOPROTEIN"/>
    <property type="match status" value="1"/>
</dbReference>
<name>A0ABU7S0U3_9ACTN</name>
<proteinExistence type="predicted"/>
<protein>
    <recommendedName>
        <fullName evidence="4">DUF4878 domain-containing protein</fullName>
    </recommendedName>
</protein>
<keyword evidence="3" id="KW-1185">Reference proteome</keyword>
<reference evidence="2 3" key="1">
    <citation type="submission" date="2024-01" db="EMBL/GenBank/DDBJ databases">
        <title>Genome insights into Plantactinospora sonchi sp. nov.</title>
        <authorList>
            <person name="Wang L."/>
        </authorList>
    </citation>
    <scope>NUCLEOTIDE SEQUENCE [LARGE SCALE GENOMIC DNA]</scope>
    <source>
        <strain evidence="2 3">NEAU-QY2</strain>
    </source>
</reference>
<dbReference type="EMBL" id="JAZGQK010000025">
    <property type="protein sequence ID" value="MEE6262059.1"/>
    <property type="molecule type" value="Genomic_DNA"/>
</dbReference>
<evidence type="ECO:0008006" key="4">
    <source>
        <dbReference type="Google" id="ProtNLM"/>
    </source>
</evidence>
<comment type="caution">
    <text evidence="2">The sequence shown here is derived from an EMBL/GenBank/DDBJ whole genome shotgun (WGS) entry which is preliminary data.</text>
</comment>
<accession>A0ABU7S0U3</accession>
<organism evidence="2 3">
    <name type="scientific">Plantactinospora sonchi</name>
    <dbReference type="NCBI Taxonomy" id="1544735"/>
    <lineage>
        <taxon>Bacteria</taxon>
        <taxon>Bacillati</taxon>
        <taxon>Actinomycetota</taxon>
        <taxon>Actinomycetes</taxon>
        <taxon>Micromonosporales</taxon>
        <taxon>Micromonosporaceae</taxon>
        <taxon>Plantactinospora</taxon>
    </lineage>
</organism>
<dbReference type="RefSeq" id="WP_331215702.1">
    <property type="nucleotide sequence ID" value="NZ_JAZGQK010000016.1"/>
</dbReference>
<evidence type="ECO:0000313" key="1">
    <source>
        <dbReference type="EMBL" id="MEE6260589.1"/>
    </source>
</evidence>
<evidence type="ECO:0000313" key="2">
    <source>
        <dbReference type="EMBL" id="MEE6262059.1"/>
    </source>
</evidence>
<dbReference type="EMBL" id="JAZGQK010000016">
    <property type="protein sequence ID" value="MEE6260589.1"/>
    <property type="molecule type" value="Genomic_DNA"/>
</dbReference>
<gene>
    <name evidence="1" type="ORF">V1633_19060</name>
    <name evidence="2" type="ORF">V1633_26595</name>
</gene>